<sequence>MKALNKRLKWQMENIDRSLRYITVNLREAKLMVFVDGSFANNKDLSSQLGFVL</sequence>
<evidence type="ECO:0000313" key="2">
    <source>
        <dbReference type="Proteomes" id="UP000001067"/>
    </source>
</evidence>
<evidence type="ECO:0000313" key="1">
    <source>
        <dbReference type="EMBL" id="EFQ92023.1"/>
    </source>
</evidence>
<protein>
    <submittedName>
        <fullName evidence="1">Uncharacterized protein</fullName>
    </submittedName>
</protein>
<dbReference type="OrthoDB" id="3795451at2759"/>
<accession>E3RQH6</accession>
<gene>
    <name evidence="1" type="ORF">PTT_10975</name>
</gene>
<dbReference type="KEGG" id="pte:PTT_10975"/>
<dbReference type="AlphaFoldDB" id="E3RQH6"/>
<dbReference type="HOGENOM" id="CLU_3074437_0_0_1"/>
<organism evidence="2">
    <name type="scientific">Pyrenophora teres f. teres (strain 0-1)</name>
    <name type="common">Barley net blotch fungus</name>
    <name type="synonym">Drechslera teres f. teres</name>
    <dbReference type="NCBI Taxonomy" id="861557"/>
    <lineage>
        <taxon>Eukaryota</taxon>
        <taxon>Fungi</taxon>
        <taxon>Dikarya</taxon>
        <taxon>Ascomycota</taxon>
        <taxon>Pezizomycotina</taxon>
        <taxon>Dothideomycetes</taxon>
        <taxon>Pleosporomycetidae</taxon>
        <taxon>Pleosporales</taxon>
        <taxon>Pleosporineae</taxon>
        <taxon>Pleosporaceae</taxon>
        <taxon>Pyrenophora</taxon>
    </lineage>
</organism>
<dbReference type="EMBL" id="GL534493">
    <property type="protein sequence ID" value="EFQ92023.1"/>
    <property type="molecule type" value="Genomic_DNA"/>
</dbReference>
<dbReference type="Proteomes" id="UP000001067">
    <property type="component" value="Unassembled WGS sequence"/>
</dbReference>
<feature type="non-terminal residue" evidence="1">
    <location>
        <position position="53"/>
    </location>
</feature>
<name>E3RQH6_PYRTT</name>
<reference evidence="1 2" key="1">
    <citation type="journal article" date="2010" name="Genome Biol.">
        <title>A first genome assembly of the barley fungal pathogen Pyrenophora teres f. teres.</title>
        <authorList>
            <person name="Ellwood S.R."/>
            <person name="Liu Z."/>
            <person name="Syme R.A."/>
            <person name="Lai Z."/>
            <person name="Hane J.K."/>
            <person name="Keiper F."/>
            <person name="Moffat C.S."/>
            <person name="Oliver R.P."/>
            <person name="Friesen T.L."/>
        </authorList>
    </citation>
    <scope>NUCLEOTIDE SEQUENCE [LARGE SCALE GENOMIC DNA]</scope>
    <source>
        <strain evidence="1 2">0-1</strain>
    </source>
</reference>
<keyword evidence="2" id="KW-1185">Reference proteome</keyword>
<proteinExistence type="predicted"/>